<dbReference type="EMBL" id="QGNW01000027">
    <property type="protein sequence ID" value="RVX12569.1"/>
    <property type="molecule type" value="Genomic_DNA"/>
</dbReference>
<accession>A0A438JUG5</accession>
<feature type="compositionally biased region" description="Basic and acidic residues" evidence="1">
    <location>
        <begin position="107"/>
        <end position="118"/>
    </location>
</feature>
<dbReference type="PANTHER" id="PTHR34222">
    <property type="entry name" value="GAG_PRE-INTEGRS DOMAIN-CONTAINING PROTEIN"/>
    <property type="match status" value="1"/>
</dbReference>
<name>A0A438JUG5_VITVI</name>
<dbReference type="Proteomes" id="UP000288805">
    <property type="component" value="Unassembled WGS sequence"/>
</dbReference>
<dbReference type="PANTHER" id="PTHR34222:SF40">
    <property type="match status" value="1"/>
</dbReference>
<evidence type="ECO:0000313" key="2">
    <source>
        <dbReference type="EMBL" id="RVX12569.1"/>
    </source>
</evidence>
<gene>
    <name evidence="2" type="ORF">CK203_011522</name>
</gene>
<comment type="caution">
    <text evidence="2">The sequence shown here is derived from an EMBL/GenBank/DDBJ whole genome shotgun (WGS) entry which is preliminary data.</text>
</comment>
<evidence type="ECO:0000256" key="1">
    <source>
        <dbReference type="SAM" id="MobiDB-lite"/>
    </source>
</evidence>
<protein>
    <recommendedName>
        <fullName evidence="4">Retrotransposon gag domain-containing protein</fullName>
    </recommendedName>
</protein>
<organism evidence="2 3">
    <name type="scientific">Vitis vinifera</name>
    <name type="common">Grape</name>
    <dbReference type="NCBI Taxonomy" id="29760"/>
    <lineage>
        <taxon>Eukaryota</taxon>
        <taxon>Viridiplantae</taxon>
        <taxon>Streptophyta</taxon>
        <taxon>Embryophyta</taxon>
        <taxon>Tracheophyta</taxon>
        <taxon>Spermatophyta</taxon>
        <taxon>Magnoliopsida</taxon>
        <taxon>eudicotyledons</taxon>
        <taxon>Gunneridae</taxon>
        <taxon>Pentapetalae</taxon>
        <taxon>rosids</taxon>
        <taxon>Vitales</taxon>
        <taxon>Vitaceae</taxon>
        <taxon>Viteae</taxon>
        <taxon>Vitis</taxon>
    </lineage>
</organism>
<proteinExistence type="predicted"/>
<evidence type="ECO:0008006" key="4">
    <source>
        <dbReference type="Google" id="ProtNLM"/>
    </source>
</evidence>
<evidence type="ECO:0000313" key="3">
    <source>
        <dbReference type="Proteomes" id="UP000288805"/>
    </source>
</evidence>
<sequence length="143" mass="16808">MGDSVRFKKKMENERVFEFLARLNHELDDVRSRVLSCWPLLSIREVFSKVRCEKSRKKVMLWEHLTFGPEASALVTRGPHARSRSRQSKRTYCEHCKKTGHSKDTCWTLHDKPTDWKPRQPNKAHSHQASIETQADKTPTKNH</sequence>
<dbReference type="AlphaFoldDB" id="A0A438JUG5"/>
<feature type="compositionally biased region" description="Basic and acidic residues" evidence="1">
    <location>
        <begin position="134"/>
        <end position="143"/>
    </location>
</feature>
<reference evidence="2 3" key="1">
    <citation type="journal article" date="2018" name="PLoS Genet.">
        <title>Population sequencing reveals clonal diversity and ancestral inbreeding in the grapevine cultivar Chardonnay.</title>
        <authorList>
            <person name="Roach M.J."/>
            <person name="Johnson D.L."/>
            <person name="Bohlmann J."/>
            <person name="van Vuuren H.J."/>
            <person name="Jones S.J."/>
            <person name="Pretorius I.S."/>
            <person name="Schmidt S.A."/>
            <person name="Borneman A.R."/>
        </authorList>
    </citation>
    <scope>NUCLEOTIDE SEQUENCE [LARGE SCALE GENOMIC DNA]</scope>
    <source>
        <strain evidence="3">cv. Chardonnay</strain>
        <tissue evidence="2">Leaf</tissue>
    </source>
</reference>
<feature type="region of interest" description="Disordered" evidence="1">
    <location>
        <begin position="107"/>
        <end position="143"/>
    </location>
</feature>